<dbReference type="InterPro" id="IPR032675">
    <property type="entry name" value="LRR_dom_sf"/>
</dbReference>
<keyword evidence="4" id="KW-1185">Reference proteome</keyword>
<feature type="compositionally biased region" description="Basic and acidic residues" evidence="1">
    <location>
        <begin position="103"/>
        <end position="115"/>
    </location>
</feature>
<proteinExistence type="predicted"/>
<feature type="domain" description="F-box/LRR-repeat protein 15/At3g58940/PEG3-like LRR" evidence="2">
    <location>
        <begin position="212"/>
        <end position="325"/>
    </location>
</feature>
<dbReference type="EMBL" id="CM029051">
    <property type="protein sequence ID" value="KAG2559985.1"/>
    <property type="molecule type" value="Genomic_DNA"/>
</dbReference>
<dbReference type="Proteomes" id="UP000823388">
    <property type="component" value="Chromosome 8K"/>
</dbReference>
<protein>
    <recommendedName>
        <fullName evidence="2">F-box/LRR-repeat protein 15/At3g58940/PEG3-like LRR domain-containing protein</fullName>
    </recommendedName>
</protein>
<name>A0A8T0PFV8_PANVG</name>
<evidence type="ECO:0000313" key="3">
    <source>
        <dbReference type="EMBL" id="KAG2559985.1"/>
    </source>
</evidence>
<dbReference type="AlphaFoldDB" id="A0A8T0PFV8"/>
<feature type="compositionally biased region" description="Basic and acidic residues" evidence="1">
    <location>
        <begin position="65"/>
        <end position="77"/>
    </location>
</feature>
<gene>
    <name evidence="3" type="ORF">PVAP13_8KG033251</name>
</gene>
<dbReference type="InterPro" id="IPR055411">
    <property type="entry name" value="LRR_FXL15/At3g58940/PEG3-like"/>
</dbReference>
<accession>A0A8T0PFV8</accession>
<evidence type="ECO:0000259" key="2">
    <source>
        <dbReference type="Pfam" id="PF24758"/>
    </source>
</evidence>
<feature type="region of interest" description="Disordered" evidence="1">
    <location>
        <begin position="34"/>
        <end position="115"/>
    </location>
</feature>
<comment type="caution">
    <text evidence="3">The sequence shown here is derived from an EMBL/GenBank/DDBJ whole genome shotgun (WGS) entry which is preliminary data.</text>
</comment>
<sequence>MEHTWDTLLLALYALLDPPDGMLVHRRAAAVKEHDGGGAVGDATPCGRGGGEKAVGVSLDGARSGGDRRATAAKKQDGGGAVGDATPCGRGGGEKAGVSLDGARVDSHAEDPTRKGGEVMAAAWWPTSNVDVDRYDPMPHWQILSQPWRKIWLDNPLVLHDKQIARCFSPWGIVFDLTEKITSILDKHAGSVAYFRLDSSRWTGGRTQLSERLRRLSQKNACEIIIVNRADDPRFEFPLEDVQSSYLKSLRLGFFSLSDLDLNCFEYNNLHTLDLIGCAFQTNKLYHVVKDCRRLTHLGIGLAKRDVRIYSESLEHLQIWLCSVNVIKTWLHFSFLFKLSQYV</sequence>
<organism evidence="3 4">
    <name type="scientific">Panicum virgatum</name>
    <name type="common">Blackwell switchgrass</name>
    <dbReference type="NCBI Taxonomy" id="38727"/>
    <lineage>
        <taxon>Eukaryota</taxon>
        <taxon>Viridiplantae</taxon>
        <taxon>Streptophyta</taxon>
        <taxon>Embryophyta</taxon>
        <taxon>Tracheophyta</taxon>
        <taxon>Spermatophyta</taxon>
        <taxon>Magnoliopsida</taxon>
        <taxon>Liliopsida</taxon>
        <taxon>Poales</taxon>
        <taxon>Poaceae</taxon>
        <taxon>PACMAD clade</taxon>
        <taxon>Panicoideae</taxon>
        <taxon>Panicodae</taxon>
        <taxon>Paniceae</taxon>
        <taxon>Panicinae</taxon>
        <taxon>Panicum</taxon>
        <taxon>Panicum sect. Hiantes</taxon>
    </lineage>
</organism>
<reference evidence="3" key="1">
    <citation type="submission" date="2020-05" db="EMBL/GenBank/DDBJ databases">
        <title>WGS assembly of Panicum virgatum.</title>
        <authorList>
            <person name="Lovell J.T."/>
            <person name="Jenkins J."/>
            <person name="Shu S."/>
            <person name="Juenger T.E."/>
            <person name="Schmutz J."/>
        </authorList>
    </citation>
    <scope>NUCLEOTIDE SEQUENCE</scope>
    <source>
        <strain evidence="3">AP13</strain>
    </source>
</reference>
<evidence type="ECO:0000313" key="4">
    <source>
        <dbReference type="Proteomes" id="UP000823388"/>
    </source>
</evidence>
<dbReference type="SUPFAM" id="SSF52047">
    <property type="entry name" value="RNI-like"/>
    <property type="match status" value="1"/>
</dbReference>
<evidence type="ECO:0000256" key="1">
    <source>
        <dbReference type="SAM" id="MobiDB-lite"/>
    </source>
</evidence>
<dbReference type="Gene3D" id="3.80.10.10">
    <property type="entry name" value="Ribonuclease Inhibitor"/>
    <property type="match status" value="1"/>
</dbReference>
<dbReference type="Pfam" id="PF24758">
    <property type="entry name" value="LRR_At5g56370"/>
    <property type="match status" value="1"/>
</dbReference>